<sequence>MLSEELKKIQSSLIGFETRAEKASAEKLTETFVDAEPLFALLSTNNHQVVFGRRGTGKTHALRYLAQSVEKAGDVSVYLDLRTIGSNGSIYTDQNIPLEQRTSTLLTDVLVAIHDSLLEIANQQYSFLNSPVSVTKAFDAFADVIGSVRVVGETTIETHNNEQTANNKGWSFSGVLGASPSATGGAKSENNTVLSRAESLRTVGSKRYYIQFGAIQNTLSRLIDELGLSKVWLLLDEWSEVPVALQPYLADMLRRTILPTPYIVVKIAAIEHRSDFMLPLEQGAYIGIELGADAGADLNLDDFMVFDNDSSRSVEFFKSLIFKHLSSTVDTAFSTPDQMVQALFKQFPVFEEFVRASEGVPRDAIYLISQVARAAFGETISVNHVRSGARQWYSRDKSSVLKNNPDLSSLLNHIIDDVIGHRRARAFLLQSEIREDRIDRLFDSRLLHILKKNVSDRDNPGRRYDVYKLDYGCYVDLINTTKAPLALMFDEGESGEDDLLEVPPDDYRSIRRAVLDLSTILGG</sequence>
<dbReference type="OrthoDB" id="4008664at2"/>
<dbReference type="Pfam" id="PF24389">
    <property type="entry name" value="ORC-CDC6-like"/>
    <property type="match status" value="1"/>
</dbReference>
<protein>
    <submittedName>
        <fullName evidence="1">Uncharacterized protein</fullName>
    </submittedName>
</protein>
<gene>
    <name evidence="1" type="ORF">SAMN05216456_0851</name>
</gene>
<dbReference type="InterPro" id="IPR027417">
    <property type="entry name" value="P-loop_NTPase"/>
</dbReference>
<dbReference type="STRING" id="429728.SAMN05216456_0851"/>
<dbReference type="RefSeq" id="WP_092421312.1">
    <property type="nucleotide sequence ID" value="NZ_FPCK01000001.1"/>
</dbReference>
<reference evidence="1 2" key="1">
    <citation type="submission" date="2016-10" db="EMBL/GenBank/DDBJ databases">
        <authorList>
            <person name="de Groot N.N."/>
        </authorList>
    </citation>
    <scope>NUCLEOTIDE SEQUENCE [LARGE SCALE GENOMIC DNA]</scope>
    <source>
        <strain evidence="1 2">IPL20</strain>
    </source>
</reference>
<dbReference type="Proteomes" id="UP000199074">
    <property type="component" value="Unassembled WGS sequence"/>
</dbReference>
<accession>A0A1I7N5B8</accession>
<keyword evidence="2" id="KW-1185">Reference proteome</keyword>
<evidence type="ECO:0000313" key="2">
    <source>
        <dbReference type="Proteomes" id="UP000199074"/>
    </source>
</evidence>
<proteinExistence type="predicted"/>
<dbReference type="SUPFAM" id="SSF52540">
    <property type="entry name" value="P-loop containing nucleoside triphosphate hydrolases"/>
    <property type="match status" value="1"/>
</dbReference>
<dbReference type="EMBL" id="FPCK01000001">
    <property type="protein sequence ID" value="SFV29840.1"/>
    <property type="molecule type" value="Genomic_DNA"/>
</dbReference>
<name>A0A1I7N5B8_9HYPH</name>
<evidence type="ECO:0000313" key="1">
    <source>
        <dbReference type="EMBL" id="SFV29840.1"/>
    </source>
</evidence>
<dbReference type="AlphaFoldDB" id="A0A1I7N5B8"/>
<dbReference type="Gene3D" id="3.40.50.300">
    <property type="entry name" value="P-loop containing nucleotide triphosphate hydrolases"/>
    <property type="match status" value="1"/>
</dbReference>
<dbReference type="InterPro" id="IPR056955">
    <property type="entry name" value="ORC-CDC6-like"/>
</dbReference>
<organism evidence="1 2">
    <name type="scientific">Devosia crocina</name>
    <dbReference type="NCBI Taxonomy" id="429728"/>
    <lineage>
        <taxon>Bacteria</taxon>
        <taxon>Pseudomonadati</taxon>
        <taxon>Pseudomonadota</taxon>
        <taxon>Alphaproteobacteria</taxon>
        <taxon>Hyphomicrobiales</taxon>
        <taxon>Devosiaceae</taxon>
        <taxon>Devosia</taxon>
    </lineage>
</organism>